<evidence type="ECO:0000313" key="3">
    <source>
        <dbReference type="Proteomes" id="UP000298663"/>
    </source>
</evidence>
<name>A0A4V6A4U4_STECR</name>
<evidence type="ECO:0000313" key="2">
    <source>
        <dbReference type="EMBL" id="TKR88035.1"/>
    </source>
</evidence>
<dbReference type="AlphaFoldDB" id="A0A4V6A4U4"/>
<protein>
    <submittedName>
        <fullName evidence="2">Uncharacterized protein</fullName>
    </submittedName>
</protein>
<keyword evidence="1" id="KW-0472">Membrane</keyword>
<feature type="transmembrane region" description="Helical" evidence="1">
    <location>
        <begin position="50"/>
        <end position="79"/>
    </location>
</feature>
<organism evidence="2 3">
    <name type="scientific">Steinernema carpocapsae</name>
    <name type="common">Entomopathogenic nematode</name>
    <dbReference type="NCBI Taxonomy" id="34508"/>
    <lineage>
        <taxon>Eukaryota</taxon>
        <taxon>Metazoa</taxon>
        <taxon>Ecdysozoa</taxon>
        <taxon>Nematoda</taxon>
        <taxon>Chromadorea</taxon>
        <taxon>Rhabditida</taxon>
        <taxon>Tylenchina</taxon>
        <taxon>Panagrolaimomorpha</taxon>
        <taxon>Strongyloidoidea</taxon>
        <taxon>Steinernematidae</taxon>
        <taxon>Steinernema</taxon>
    </lineage>
</organism>
<feature type="transmembrane region" description="Helical" evidence="1">
    <location>
        <begin position="129"/>
        <end position="149"/>
    </location>
</feature>
<keyword evidence="3" id="KW-1185">Reference proteome</keyword>
<dbReference type="EMBL" id="AZBU02000003">
    <property type="protein sequence ID" value="TKR88035.1"/>
    <property type="molecule type" value="Genomic_DNA"/>
</dbReference>
<evidence type="ECO:0000256" key="1">
    <source>
        <dbReference type="SAM" id="Phobius"/>
    </source>
</evidence>
<proteinExistence type="predicted"/>
<gene>
    <name evidence="2" type="ORF">L596_012336</name>
</gene>
<reference evidence="2 3" key="2">
    <citation type="journal article" date="2019" name="G3 (Bethesda)">
        <title>Hybrid Assembly of the Genome of the Entomopathogenic Nematode Steinernema carpocapsae Identifies the X-Chromosome.</title>
        <authorList>
            <person name="Serra L."/>
            <person name="Macchietto M."/>
            <person name="Macias-Munoz A."/>
            <person name="McGill C.J."/>
            <person name="Rodriguez I.M."/>
            <person name="Rodriguez B."/>
            <person name="Murad R."/>
            <person name="Mortazavi A."/>
        </authorList>
    </citation>
    <scope>NUCLEOTIDE SEQUENCE [LARGE SCALE GENOMIC DNA]</scope>
    <source>
        <strain evidence="2 3">ALL</strain>
    </source>
</reference>
<sequence length="174" mass="19635">MRQQLPSWITQISLLGLLMAFFIAEFIIAVLLFFGTLFSSLVFAKNFSDFFFTFGGLVLGVDIAVFTINVFLTGAAAAFDMVKLPCFMHAMISGLIIDTIYTARIAFAIVSGTWFYGTPPEKISDLRPWMLLMSGVACFLFAVHVLFLVRVLHFKSEISDQGNWKNRVFKEKDF</sequence>
<feature type="transmembrane region" description="Helical" evidence="1">
    <location>
        <begin position="12"/>
        <end position="38"/>
    </location>
</feature>
<comment type="caution">
    <text evidence="2">The sequence shown here is derived from an EMBL/GenBank/DDBJ whole genome shotgun (WGS) entry which is preliminary data.</text>
</comment>
<accession>A0A4V6A4U4</accession>
<feature type="transmembrane region" description="Helical" evidence="1">
    <location>
        <begin position="91"/>
        <end position="117"/>
    </location>
</feature>
<keyword evidence="1" id="KW-1133">Transmembrane helix</keyword>
<reference evidence="2 3" key="1">
    <citation type="journal article" date="2015" name="Genome Biol.">
        <title>Comparative genomics of Steinernema reveals deeply conserved gene regulatory networks.</title>
        <authorList>
            <person name="Dillman A.R."/>
            <person name="Macchietto M."/>
            <person name="Porter C.F."/>
            <person name="Rogers A."/>
            <person name="Williams B."/>
            <person name="Antoshechkin I."/>
            <person name="Lee M.M."/>
            <person name="Goodwin Z."/>
            <person name="Lu X."/>
            <person name="Lewis E.E."/>
            <person name="Goodrich-Blair H."/>
            <person name="Stock S.P."/>
            <person name="Adams B.J."/>
            <person name="Sternberg P.W."/>
            <person name="Mortazavi A."/>
        </authorList>
    </citation>
    <scope>NUCLEOTIDE SEQUENCE [LARGE SCALE GENOMIC DNA]</scope>
    <source>
        <strain evidence="2 3">ALL</strain>
    </source>
</reference>
<keyword evidence="1" id="KW-0812">Transmembrane</keyword>
<dbReference type="Proteomes" id="UP000298663">
    <property type="component" value="Unassembled WGS sequence"/>
</dbReference>